<protein>
    <recommendedName>
        <fullName evidence="1">Protein kinase domain-containing protein</fullName>
    </recommendedName>
</protein>
<evidence type="ECO:0000313" key="2">
    <source>
        <dbReference type="EMBL" id="EPS62583.1"/>
    </source>
</evidence>
<dbReference type="PANTHER" id="PTHR24359:SF1">
    <property type="entry name" value="INHIBITOR OF NUCLEAR FACTOR KAPPA-B KINASE EPSILON SUBUNIT HOMOLOG 1-RELATED"/>
    <property type="match status" value="1"/>
</dbReference>
<dbReference type="Proteomes" id="UP000015453">
    <property type="component" value="Unassembled WGS sequence"/>
</dbReference>
<evidence type="ECO:0000259" key="1">
    <source>
        <dbReference type="PROSITE" id="PS50011"/>
    </source>
</evidence>
<feature type="non-terminal residue" evidence="2">
    <location>
        <position position="1"/>
    </location>
</feature>
<name>S8DIF8_9LAMI</name>
<proteinExistence type="predicted"/>
<dbReference type="OrthoDB" id="1394818at2759"/>
<dbReference type="FunFam" id="1.10.510.10:FF:000988">
    <property type="entry name" value="Leucine-rich repeat protein kinase family protein"/>
    <property type="match status" value="1"/>
</dbReference>
<keyword evidence="3" id="KW-1185">Reference proteome</keyword>
<reference evidence="2 3" key="1">
    <citation type="journal article" date="2013" name="BMC Genomics">
        <title>The miniature genome of a carnivorous plant Genlisea aurea contains a low number of genes and short non-coding sequences.</title>
        <authorList>
            <person name="Leushkin E.V."/>
            <person name="Sutormin R.A."/>
            <person name="Nabieva E.R."/>
            <person name="Penin A.A."/>
            <person name="Kondrashov A.S."/>
            <person name="Logacheva M.D."/>
        </authorList>
    </citation>
    <scope>NUCLEOTIDE SEQUENCE [LARGE SCALE GENOMIC DNA]</scope>
</reference>
<dbReference type="SMART" id="SM00220">
    <property type="entry name" value="S_TKc"/>
    <property type="match status" value="1"/>
</dbReference>
<dbReference type="GO" id="GO:0004674">
    <property type="term" value="F:protein serine/threonine kinase activity"/>
    <property type="evidence" value="ECO:0007669"/>
    <property type="project" value="TreeGrafter"/>
</dbReference>
<sequence>VKTVDIGSASAEEARDFEFHCLGEARLLSVLKHPCIVTYYGHQIWSEWSGKGDENSGIRTLRSAILMEDIKGGSRYLEKLRADGKKNHAPPDLALFIARDVASALTELHSRRVIHRDVKSDNVLIDLEAKGRDGTPTVKLCDLDRAVPLHSHLHSCCIAHVGVHPPDFCVGTPRWMAPEVFRAMRKRSHYGLEVDIWSFGCFLLELLTLRAPYHGFLDAEFHEFLE</sequence>
<feature type="domain" description="Protein kinase" evidence="1">
    <location>
        <begin position="1"/>
        <end position="226"/>
    </location>
</feature>
<feature type="non-terminal residue" evidence="2">
    <location>
        <position position="226"/>
    </location>
</feature>
<dbReference type="AlphaFoldDB" id="S8DIF8"/>
<dbReference type="EMBL" id="AUSU01006043">
    <property type="protein sequence ID" value="EPS62583.1"/>
    <property type="molecule type" value="Genomic_DNA"/>
</dbReference>
<organism evidence="2 3">
    <name type="scientific">Genlisea aurea</name>
    <dbReference type="NCBI Taxonomy" id="192259"/>
    <lineage>
        <taxon>Eukaryota</taxon>
        <taxon>Viridiplantae</taxon>
        <taxon>Streptophyta</taxon>
        <taxon>Embryophyta</taxon>
        <taxon>Tracheophyta</taxon>
        <taxon>Spermatophyta</taxon>
        <taxon>Magnoliopsida</taxon>
        <taxon>eudicotyledons</taxon>
        <taxon>Gunneridae</taxon>
        <taxon>Pentapetalae</taxon>
        <taxon>asterids</taxon>
        <taxon>lamiids</taxon>
        <taxon>Lamiales</taxon>
        <taxon>Lentibulariaceae</taxon>
        <taxon>Genlisea</taxon>
    </lineage>
</organism>
<comment type="caution">
    <text evidence="2">The sequence shown here is derived from an EMBL/GenBank/DDBJ whole genome shotgun (WGS) entry which is preliminary data.</text>
</comment>
<dbReference type="PROSITE" id="PS50011">
    <property type="entry name" value="PROTEIN_KINASE_DOM"/>
    <property type="match status" value="1"/>
</dbReference>
<gene>
    <name evidence="2" type="ORF">M569_12207</name>
</gene>
<dbReference type="Pfam" id="PF00069">
    <property type="entry name" value="Pkinase"/>
    <property type="match status" value="1"/>
</dbReference>
<dbReference type="GO" id="GO:0005524">
    <property type="term" value="F:ATP binding"/>
    <property type="evidence" value="ECO:0007669"/>
    <property type="project" value="InterPro"/>
</dbReference>
<dbReference type="InterPro" id="IPR008271">
    <property type="entry name" value="Ser/Thr_kinase_AS"/>
</dbReference>
<dbReference type="PROSITE" id="PS00108">
    <property type="entry name" value="PROTEIN_KINASE_ST"/>
    <property type="match status" value="1"/>
</dbReference>
<evidence type="ECO:0000313" key="3">
    <source>
        <dbReference type="Proteomes" id="UP000015453"/>
    </source>
</evidence>
<dbReference type="Gene3D" id="1.10.510.10">
    <property type="entry name" value="Transferase(Phosphotransferase) domain 1"/>
    <property type="match status" value="1"/>
</dbReference>
<accession>S8DIF8</accession>
<dbReference type="InterPro" id="IPR000719">
    <property type="entry name" value="Prot_kinase_dom"/>
</dbReference>
<dbReference type="InterPro" id="IPR011009">
    <property type="entry name" value="Kinase-like_dom_sf"/>
</dbReference>
<dbReference type="PANTHER" id="PTHR24359">
    <property type="entry name" value="SERINE/THREONINE-PROTEIN KINASE SBK1"/>
    <property type="match status" value="1"/>
</dbReference>
<dbReference type="SUPFAM" id="SSF56112">
    <property type="entry name" value="Protein kinase-like (PK-like)"/>
    <property type="match status" value="1"/>
</dbReference>